<keyword evidence="2" id="KW-1185">Reference proteome</keyword>
<organism evidence="1 2">
    <name type="scientific">Escallonia herrerae</name>
    <dbReference type="NCBI Taxonomy" id="1293975"/>
    <lineage>
        <taxon>Eukaryota</taxon>
        <taxon>Viridiplantae</taxon>
        <taxon>Streptophyta</taxon>
        <taxon>Embryophyta</taxon>
        <taxon>Tracheophyta</taxon>
        <taxon>Spermatophyta</taxon>
        <taxon>Magnoliopsida</taxon>
        <taxon>eudicotyledons</taxon>
        <taxon>Gunneridae</taxon>
        <taxon>Pentapetalae</taxon>
        <taxon>asterids</taxon>
        <taxon>campanulids</taxon>
        <taxon>Escalloniales</taxon>
        <taxon>Escalloniaceae</taxon>
        <taxon>Escallonia</taxon>
    </lineage>
</organism>
<dbReference type="GO" id="GO:0010150">
    <property type="term" value="P:leaf senescence"/>
    <property type="evidence" value="ECO:0007669"/>
    <property type="project" value="InterPro"/>
</dbReference>
<reference evidence="1" key="1">
    <citation type="submission" date="2022-12" db="EMBL/GenBank/DDBJ databases">
        <title>Draft genome assemblies for two species of Escallonia (Escalloniales).</title>
        <authorList>
            <person name="Chanderbali A."/>
            <person name="Dervinis C."/>
            <person name="Anghel I."/>
            <person name="Soltis D."/>
            <person name="Soltis P."/>
            <person name="Zapata F."/>
        </authorList>
    </citation>
    <scope>NUCLEOTIDE SEQUENCE</scope>
    <source>
        <strain evidence="1">UCBG64.0493</strain>
        <tissue evidence="1">Leaf</tissue>
    </source>
</reference>
<dbReference type="Proteomes" id="UP001188597">
    <property type="component" value="Unassembled WGS sequence"/>
</dbReference>
<accession>A0AA88V8S4</accession>
<dbReference type="GO" id="GO:0009507">
    <property type="term" value="C:chloroplast"/>
    <property type="evidence" value="ECO:0007669"/>
    <property type="project" value="TreeGrafter"/>
</dbReference>
<dbReference type="AlphaFoldDB" id="A0AA88V8S4"/>
<dbReference type="InterPro" id="IPR044973">
    <property type="entry name" value="AAF-like"/>
</dbReference>
<dbReference type="GO" id="GO:0034599">
    <property type="term" value="P:cellular response to oxidative stress"/>
    <property type="evidence" value="ECO:0007669"/>
    <property type="project" value="TreeGrafter"/>
</dbReference>
<dbReference type="InterPro" id="IPR016024">
    <property type="entry name" value="ARM-type_fold"/>
</dbReference>
<evidence type="ECO:0000313" key="2">
    <source>
        <dbReference type="Proteomes" id="UP001188597"/>
    </source>
</evidence>
<sequence length="436" mass="48574">MAKSHGIIYSSSQSPQHPAFLVSNQGVELRKQGSGHFSVFKVKFSDKGLWHLCGRLSSSVRSRGYSYLCRSTEMQKTEAKECVRHYDNCSDISRAQGGDEHHALPERNIQSIQGLAEACKFVYNDAKYVNERARNDLFLLSRGIMRLDARARQDVAILGSEFLKLDARAREDTEKIDHDVKRRAERLHHVAMVLKNKAQSRLKRAADKHWSDGALEADLRRADLIAKQRAMEDALMALEFLKSIQDMMVSKMYKLKSDSLSADDTAGRITLEKNGKTLDFFLGEVSTDRISAVQMFDDVKEAYRNIADALSEADGIDYTDPEELELVVSTLIDLDAMDGKSSVSLLAECSSSPDVNTRKALANALSAAPSMWTLGNAGMGALQRLAEDSNPAIAAAASKTIQELKRQWEIEEGDSWRFMMNQKPTEINSQEADGNA</sequence>
<gene>
    <name evidence="1" type="ORF">RJ639_018221</name>
</gene>
<dbReference type="PANTHER" id="PTHR36725">
    <property type="entry name" value="SENESCENCE-ASSOCIATED PROTEIN AAF, CHLOROLPLASTIC"/>
    <property type="match status" value="1"/>
</dbReference>
<comment type="caution">
    <text evidence="1">The sequence shown here is derived from an EMBL/GenBank/DDBJ whole genome shotgun (WGS) entry which is preliminary data.</text>
</comment>
<name>A0AA88V8S4_9ASTE</name>
<dbReference type="PANTHER" id="PTHR36725:SF1">
    <property type="entry name" value="SENESCENCE-ASSOCIATED PROTEIN AAF, CHLOROLPLASTIC"/>
    <property type="match status" value="1"/>
</dbReference>
<dbReference type="Gene3D" id="1.25.10.10">
    <property type="entry name" value="Leucine-rich Repeat Variant"/>
    <property type="match status" value="1"/>
</dbReference>
<protein>
    <submittedName>
        <fullName evidence="1">Uncharacterized protein</fullName>
    </submittedName>
</protein>
<evidence type="ECO:0000313" key="1">
    <source>
        <dbReference type="EMBL" id="KAK3002720.1"/>
    </source>
</evidence>
<proteinExistence type="predicted"/>
<dbReference type="InterPro" id="IPR011989">
    <property type="entry name" value="ARM-like"/>
</dbReference>
<dbReference type="SUPFAM" id="SSF48371">
    <property type="entry name" value="ARM repeat"/>
    <property type="match status" value="1"/>
</dbReference>
<dbReference type="EMBL" id="JAVXUP010002541">
    <property type="protein sequence ID" value="KAK3002720.1"/>
    <property type="molecule type" value="Genomic_DNA"/>
</dbReference>